<reference evidence="1" key="1">
    <citation type="submission" date="2020-05" db="EMBL/GenBank/DDBJ databases">
        <authorList>
            <person name="Chiriac C."/>
            <person name="Salcher M."/>
            <person name="Ghai R."/>
            <person name="Kavagutti S V."/>
        </authorList>
    </citation>
    <scope>NUCLEOTIDE SEQUENCE</scope>
</reference>
<accession>A0A6J7IH85</accession>
<name>A0A6J7IH85_9ZZZZ</name>
<evidence type="ECO:0000313" key="1">
    <source>
        <dbReference type="EMBL" id="CAB4930101.1"/>
    </source>
</evidence>
<gene>
    <name evidence="1" type="ORF">UFOPK3564_02324</name>
</gene>
<protein>
    <submittedName>
        <fullName evidence="1">Unannotated protein</fullName>
    </submittedName>
</protein>
<sequence length="367" mass="38938">MYVTPRSSPVRPAVLALAAAVLGGAVAATPAAAAPGPFAPTVLSVEQNDTPVDGWGGWLVWSRRDDAGRYGLVARSPEGTGVRLGVAPQDAPIDAGIGPGPDGRPLVVYTVCRQATTVVPTGCDVRRLDVTTGEDAPVPAASSPDVDERFPSVWGTRVAFSRPASPARPLRTGIAIADLDSPVAVAPSVFGTRTEKRGRRRVTSPEYGPQGLDLRGSVVAASWRTAGAGPERWRLLVRRGSGAPRTVVSATTNRRTLSRLGRPVLSAREVVAPRQRAGTTNRSELLRSTLSGSRMWTLGSGFSDAQSERYGSALSAVTRITEDRLVVVRRLASDGRWSCKHPLLPAARGCELLQLDAAAQPWRRVRR</sequence>
<dbReference type="AlphaFoldDB" id="A0A6J7IH85"/>
<dbReference type="EMBL" id="CAFBMK010000157">
    <property type="protein sequence ID" value="CAB4930101.1"/>
    <property type="molecule type" value="Genomic_DNA"/>
</dbReference>
<proteinExistence type="predicted"/>
<organism evidence="1">
    <name type="scientific">freshwater metagenome</name>
    <dbReference type="NCBI Taxonomy" id="449393"/>
    <lineage>
        <taxon>unclassified sequences</taxon>
        <taxon>metagenomes</taxon>
        <taxon>ecological metagenomes</taxon>
    </lineage>
</organism>